<reference evidence="4" key="2">
    <citation type="submission" date="2023-01" db="EMBL/GenBank/DDBJ databases">
        <authorList>
            <person name="Sun Q."/>
            <person name="Evtushenko L."/>
        </authorList>
    </citation>
    <scope>NUCLEOTIDE SEQUENCE</scope>
    <source>
        <strain evidence="4">VKM B-1499</strain>
    </source>
</reference>
<feature type="transmembrane region" description="Helical" evidence="2">
    <location>
        <begin position="86"/>
        <end position="111"/>
    </location>
</feature>
<feature type="transmembrane region" description="Helical" evidence="2">
    <location>
        <begin position="200"/>
        <end position="222"/>
    </location>
</feature>
<feature type="transmembrane region" description="Helical" evidence="2">
    <location>
        <begin position="287"/>
        <end position="307"/>
    </location>
</feature>
<comment type="caution">
    <text evidence="4">The sequence shown here is derived from an EMBL/GenBank/DDBJ whole genome shotgun (WGS) entry which is preliminary data.</text>
</comment>
<dbReference type="GO" id="GO:0016746">
    <property type="term" value="F:acyltransferase activity"/>
    <property type="evidence" value="ECO:0007669"/>
    <property type="project" value="UniProtKB-KW"/>
</dbReference>
<name>A0ABQ5T945_9CAUL</name>
<dbReference type="Pfam" id="PF01757">
    <property type="entry name" value="Acyl_transf_3"/>
    <property type="match status" value="1"/>
</dbReference>
<feature type="region of interest" description="Disordered" evidence="1">
    <location>
        <begin position="355"/>
        <end position="375"/>
    </location>
</feature>
<dbReference type="InterPro" id="IPR050879">
    <property type="entry name" value="Acyltransferase_3"/>
</dbReference>
<feature type="transmembrane region" description="Helical" evidence="2">
    <location>
        <begin position="12"/>
        <end position="30"/>
    </location>
</feature>
<accession>A0ABQ5T945</accession>
<protein>
    <submittedName>
        <fullName evidence="4">Acyltransferase</fullName>
    </submittedName>
</protein>
<feature type="domain" description="Acyltransferase 3" evidence="3">
    <location>
        <begin position="15"/>
        <end position="334"/>
    </location>
</feature>
<keyword evidence="4" id="KW-0012">Acyltransferase</keyword>
<dbReference type="Proteomes" id="UP001143509">
    <property type="component" value="Unassembled WGS sequence"/>
</dbReference>
<feature type="transmembrane region" description="Helical" evidence="2">
    <location>
        <begin position="234"/>
        <end position="267"/>
    </location>
</feature>
<dbReference type="EMBL" id="BSFD01000004">
    <property type="protein sequence ID" value="GLK48863.1"/>
    <property type="molecule type" value="Genomic_DNA"/>
</dbReference>
<evidence type="ECO:0000259" key="3">
    <source>
        <dbReference type="Pfam" id="PF01757"/>
    </source>
</evidence>
<sequence length="375" mass="40714">MSPVQTPADLRPITALRFGAAIWVAVYAFWENLAGAPSSALVQKGYLGVELFFVLSGFILSHVYLQAAGEKRFSYRSFLWARVARVYPLHLATLVGVGLLAGAALIAGMSVDGNVLSWASLPANLLMVHAWGLAPVAGWNHPSWSISAEWFAYLCFPLFAWVFWRLRQRPVLAFLGAAVFLAALYYGFERLAGFPLTEATIRWGALRIVPCFALGCALYLVYRRAPLKAPWTAAAVSFGLMVMSAALGLWDGVTVLLAGALILSLASLPNERAGWLASKPAVYLGEISYSVYMVCVPWKLLAVNLAAKVTDAPDKQLQLFVWLAILALLPVVAAVSYHLVEHPARKALRGMALRHKSASSDKTPDAGTPKRVSQS</sequence>
<keyword evidence="5" id="KW-1185">Reference proteome</keyword>
<dbReference type="InterPro" id="IPR002656">
    <property type="entry name" value="Acyl_transf_3_dom"/>
</dbReference>
<keyword evidence="4" id="KW-0808">Transferase</keyword>
<keyword evidence="2" id="KW-1133">Transmembrane helix</keyword>
<dbReference type="PANTHER" id="PTHR23028">
    <property type="entry name" value="ACETYLTRANSFERASE"/>
    <property type="match status" value="1"/>
</dbReference>
<evidence type="ECO:0000256" key="2">
    <source>
        <dbReference type="SAM" id="Phobius"/>
    </source>
</evidence>
<dbReference type="PANTHER" id="PTHR23028:SF53">
    <property type="entry name" value="ACYL_TRANSF_3 DOMAIN-CONTAINING PROTEIN"/>
    <property type="match status" value="1"/>
</dbReference>
<feature type="transmembrane region" description="Helical" evidence="2">
    <location>
        <begin position="45"/>
        <end position="65"/>
    </location>
</feature>
<evidence type="ECO:0000313" key="4">
    <source>
        <dbReference type="EMBL" id="GLK48863.1"/>
    </source>
</evidence>
<keyword evidence="2" id="KW-0812">Transmembrane</keyword>
<evidence type="ECO:0000256" key="1">
    <source>
        <dbReference type="SAM" id="MobiDB-lite"/>
    </source>
</evidence>
<evidence type="ECO:0000313" key="5">
    <source>
        <dbReference type="Proteomes" id="UP001143509"/>
    </source>
</evidence>
<keyword evidence="2" id="KW-0472">Membrane</keyword>
<feature type="transmembrane region" description="Helical" evidence="2">
    <location>
        <begin position="171"/>
        <end position="188"/>
    </location>
</feature>
<proteinExistence type="predicted"/>
<organism evidence="4 5">
    <name type="scientific">Brevundimonas intermedia</name>
    <dbReference type="NCBI Taxonomy" id="74315"/>
    <lineage>
        <taxon>Bacteria</taxon>
        <taxon>Pseudomonadati</taxon>
        <taxon>Pseudomonadota</taxon>
        <taxon>Alphaproteobacteria</taxon>
        <taxon>Caulobacterales</taxon>
        <taxon>Caulobacteraceae</taxon>
        <taxon>Brevundimonas</taxon>
    </lineage>
</organism>
<dbReference type="RefSeq" id="WP_271165073.1">
    <property type="nucleotide sequence ID" value="NZ_BSFD01000004.1"/>
</dbReference>
<reference evidence="4" key="1">
    <citation type="journal article" date="2014" name="Int. J. Syst. Evol. Microbiol.">
        <title>Complete genome of a new Firmicutes species belonging to the dominant human colonic microbiota ('Ruminococcus bicirculans') reveals two chromosomes and a selective capacity to utilize plant glucans.</title>
        <authorList>
            <consortium name="NISC Comparative Sequencing Program"/>
            <person name="Wegmann U."/>
            <person name="Louis P."/>
            <person name="Goesmann A."/>
            <person name="Henrissat B."/>
            <person name="Duncan S.H."/>
            <person name="Flint H.J."/>
        </authorList>
    </citation>
    <scope>NUCLEOTIDE SEQUENCE</scope>
    <source>
        <strain evidence="4">VKM B-1499</strain>
    </source>
</reference>
<feature type="transmembrane region" description="Helical" evidence="2">
    <location>
        <begin position="319"/>
        <end position="340"/>
    </location>
</feature>
<gene>
    <name evidence="4" type="ORF">GCM10017620_18360</name>
</gene>
<feature type="transmembrane region" description="Helical" evidence="2">
    <location>
        <begin position="144"/>
        <end position="164"/>
    </location>
</feature>